<name>A0A9D1LMU1_9FIRM</name>
<dbReference type="AlphaFoldDB" id="A0A9D1LMU1"/>
<organism evidence="2 3">
    <name type="scientific">Candidatus Alloenteromonas pullicola</name>
    <dbReference type="NCBI Taxonomy" id="2840784"/>
    <lineage>
        <taxon>Bacteria</taxon>
        <taxon>Bacillati</taxon>
        <taxon>Bacillota</taxon>
        <taxon>Bacillota incertae sedis</taxon>
        <taxon>Candidatus Alloenteromonas</taxon>
    </lineage>
</organism>
<evidence type="ECO:0008006" key="4">
    <source>
        <dbReference type="Google" id="ProtNLM"/>
    </source>
</evidence>
<keyword evidence="1" id="KW-1133">Transmembrane helix</keyword>
<dbReference type="Gene3D" id="3.40.50.300">
    <property type="entry name" value="P-loop containing nucleotide triphosphate hydrolases"/>
    <property type="match status" value="1"/>
</dbReference>
<evidence type="ECO:0000313" key="2">
    <source>
        <dbReference type="EMBL" id="HIU44756.1"/>
    </source>
</evidence>
<dbReference type="EMBL" id="DVMV01000005">
    <property type="protein sequence ID" value="HIU44756.1"/>
    <property type="molecule type" value="Genomic_DNA"/>
</dbReference>
<proteinExistence type="predicted"/>
<dbReference type="InterPro" id="IPR027417">
    <property type="entry name" value="P-loop_NTPase"/>
</dbReference>
<accession>A0A9D1LMU1</accession>
<feature type="transmembrane region" description="Helical" evidence="1">
    <location>
        <begin position="57"/>
        <end position="82"/>
    </location>
</feature>
<evidence type="ECO:0000256" key="1">
    <source>
        <dbReference type="SAM" id="Phobius"/>
    </source>
</evidence>
<evidence type="ECO:0000313" key="3">
    <source>
        <dbReference type="Proteomes" id="UP000824070"/>
    </source>
</evidence>
<protein>
    <recommendedName>
        <fullName evidence="4">ATPase dynein-related AAA domain-containing protein</fullName>
    </recommendedName>
</protein>
<keyword evidence="1" id="KW-0812">Transmembrane</keyword>
<comment type="caution">
    <text evidence="2">The sequence shown here is derived from an EMBL/GenBank/DDBJ whole genome shotgun (WGS) entry which is preliminary data.</text>
</comment>
<keyword evidence="1" id="KW-0472">Membrane</keyword>
<dbReference type="SUPFAM" id="SSF52540">
    <property type="entry name" value="P-loop containing nucleoside triphosphate hydrolases"/>
    <property type="match status" value="1"/>
</dbReference>
<gene>
    <name evidence="2" type="ORF">IAC52_00445</name>
</gene>
<reference evidence="2" key="1">
    <citation type="submission" date="2020-10" db="EMBL/GenBank/DDBJ databases">
        <authorList>
            <person name="Gilroy R."/>
        </authorList>
    </citation>
    <scope>NUCLEOTIDE SEQUENCE</scope>
    <source>
        <strain evidence="2">ChiGjej1B1-22543</strain>
    </source>
</reference>
<dbReference type="Proteomes" id="UP000824070">
    <property type="component" value="Unassembled WGS sequence"/>
</dbReference>
<sequence>MSAYFEYLKQMIIEFFTNLGHFFSDAFAYPWSKVPGQVDYYNSLFANYSPDFGGGGWFFFILFLILLIAAFGALGYLAYYLIRRYVHFRASTEDTTKYREEIERLNLELYHALSEKDRVLGLQVHSLATAGIDANAPKAEGDLEKKEEEASEDDVRFPKLCDVDARYATPMRPTVLPEDAANISLEGICERFRLFCASQLGLYYTIETMREFIASIGTSKIIILEGISGTGKTSLPYAFGRFIRHNAAICSVQPSWHDRSELLGYYNDFTHRFTETEFLRAIYEATYRDDLSVVVLDEMNLARIEYYFAEFLSIMEMPNVSEWNISLVAAPRKDDPKHLTDGKLLIPQNIIFVGTANNDDSTFTITDKVYDRSMSLFFDNKGIPFDSTFTEACPLPYEYVASLFEKAKADFPLSSKNREKFESLDEFVIAKFRLAFGNRILRQMESFVPCYVACGGTELQAIDYIFESKILKKFEVLNISFLRDELMDLEAELTKLFGKNEFKLSKAKIRSFLKTVS</sequence>
<reference evidence="2" key="2">
    <citation type="journal article" date="2021" name="PeerJ">
        <title>Extensive microbial diversity within the chicken gut microbiome revealed by metagenomics and culture.</title>
        <authorList>
            <person name="Gilroy R."/>
            <person name="Ravi A."/>
            <person name="Getino M."/>
            <person name="Pursley I."/>
            <person name="Horton D.L."/>
            <person name="Alikhan N.F."/>
            <person name="Baker D."/>
            <person name="Gharbi K."/>
            <person name="Hall N."/>
            <person name="Watson M."/>
            <person name="Adriaenssens E.M."/>
            <person name="Foster-Nyarko E."/>
            <person name="Jarju S."/>
            <person name="Secka A."/>
            <person name="Antonio M."/>
            <person name="Oren A."/>
            <person name="Chaudhuri R.R."/>
            <person name="La Ragione R."/>
            <person name="Hildebrand F."/>
            <person name="Pallen M.J."/>
        </authorList>
    </citation>
    <scope>NUCLEOTIDE SEQUENCE</scope>
    <source>
        <strain evidence="2">ChiGjej1B1-22543</strain>
    </source>
</reference>